<dbReference type="InterPro" id="IPR029058">
    <property type="entry name" value="AB_hydrolase_fold"/>
</dbReference>
<sequence>MDASLLAPELAGRKWPAAPVGSRPGRALVRAAMHLMPKARSSTTVRVERIEIHGGQPVDVFTPVRFGADGPDAALLWIHGGGMVIGASAQDADRCTQIAEELGITVVSAEYRLAPEHPYPAPLDDVAGAWGWLQRHAVERGIDPERVAIGGQSAGGGLAAGLVLRLHDLGGVQPAAQWLYCPMIDDRTAADRTRDEPEHFVWTNRANLVGWGAYLRGVAEAGASDVPAYAAPSRRTDLAGLPPAWIGVGDIDLFAAEDRAYAEALAAAGVDTSFVVVPGAPHGFESLAGTTSLARDYDAGARAWLAERLAVPSPT</sequence>
<name>A0A6I4NZI4_9MICO</name>
<dbReference type="GO" id="GO:0016787">
    <property type="term" value="F:hydrolase activity"/>
    <property type="evidence" value="ECO:0007669"/>
    <property type="project" value="UniProtKB-KW"/>
</dbReference>
<comment type="caution">
    <text evidence="3">The sequence shown here is derived from an EMBL/GenBank/DDBJ whole genome shotgun (WGS) entry which is preliminary data.</text>
</comment>
<evidence type="ECO:0000313" key="3">
    <source>
        <dbReference type="EMBL" id="MWB99730.1"/>
    </source>
</evidence>
<dbReference type="EMBL" id="WSTA01000076">
    <property type="protein sequence ID" value="MWB99730.1"/>
    <property type="molecule type" value="Genomic_DNA"/>
</dbReference>
<dbReference type="InterPro" id="IPR050300">
    <property type="entry name" value="GDXG_lipolytic_enzyme"/>
</dbReference>
<organism evidence="3 4">
    <name type="scientific">Agromyces seonyuensis</name>
    <dbReference type="NCBI Taxonomy" id="2662446"/>
    <lineage>
        <taxon>Bacteria</taxon>
        <taxon>Bacillati</taxon>
        <taxon>Actinomycetota</taxon>
        <taxon>Actinomycetes</taxon>
        <taxon>Micrococcales</taxon>
        <taxon>Microbacteriaceae</taxon>
        <taxon>Agromyces</taxon>
    </lineage>
</organism>
<dbReference type="Pfam" id="PF07859">
    <property type="entry name" value="Abhydrolase_3"/>
    <property type="match status" value="1"/>
</dbReference>
<protein>
    <submittedName>
        <fullName evidence="3">Alpha/beta hydrolase fold domain-containing protein</fullName>
    </submittedName>
</protein>
<keyword evidence="1 3" id="KW-0378">Hydrolase</keyword>
<keyword evidence="4" id="KW-1185">Reference proteome</keyword>
<evidence type="ECO:0000313" key="4">
    <source>
        <dbReference type="Proteomes" id="UP000438182"/>
    </source>
</evidence>
<dbReference type="Proteomes" id="UP000438182">
    <property type="component" value="Unassembled WGS sequence"/>
</dbReference>
<evidence type="ECO:0000259" key="2">
    <source>
        <dbReference type="Pfam" id="PF07859"/>
    </source>
</evidence>
<dbReference type="InterPro" id="IPR013094">
    <property type="entry name" value="AB_hydrolase_3"/>
</dbReference>
<evidence type="ECO:0000256" key="1">
    <source>
        <dbReference type="ARBA" id="ARBA00022801"/>
    </source>
</evidence>
<proteinExistence type="predicted"/>
<accession>A0A6I4NZI4</accession>
<dbReference type="AlphaFoldDB" id="A0A6I4NZI4"/>
<dbReference type="PANTHER" id="PTHR48081:SF8">
    <property type="entry name" value="ALPHA_BETA HYDROLASE FOLD-3 DOMAIN-CONTAINING PROTEIN-RELATED"/>
    <property type="match status" value="1"/>
</dbReference>
<dbReference type="PANTHER" id="PTHR48081">
    <property type="entry name" value="AB HYDROLASE SUPERFAMILY PROTEIN C4A8.06C"/>
    <property type="match status" value="1"/>
</dbReference>
<gene>
    <name evidence="3" type="ORF">GB864_14355</name>
</gene>
<dbReference type="Gene3D" id="3.40.50.1820">
    <property type="entry name" value="alpha/beta hydrolase"/>
    <property type="match status" value="1"/>
</dbReference>
<dbReference type="RefSeq" id="WP_160426252.1">
    <property type="nucleotide sequence ID" value="NZ_WSTA01000076.1"/>
</dbReference>
<dbReference type="SUPFAM" id="SSF53474">
    <property type="entry name" value="alpha/beta-Hydrolases"/>
    <property type="match status" value="1"/>
</dbReference>
<reference evidence="3 4" key="1">
    <citation type="submission" date="2019-12" db="EMBL/GenBank/DDBJ databases">
        <authorList>
            <person name="Kim Y.S."/>
        </authorList>
    </citation>
    <scope>NUCLEOTIDE SEQUENCE [LARGE SCALE GENOMIC DNA]</scope>
    <source>
        <strain evidence="3 4">MMS17-SY077</strain>
    </source>
</reference>
<feature type="domain" description="Alpha/beta hydrolase fold-3" evidence="2">
    <location>
        <begin position="75"/>
        <end position="285"/>
    </location>
</feature>